<dbReference type="Proteomes" id="UP001501138">
    <property type="component" value="Unassembled WGS sequence"/>
</dbReference>
<evidence type="ECO:0000313" key="2">
    <source>
        <dbReference type="EMBL" id="GAA1722194.1"/>
    </source>
</evidence>
<comment type="caution">
    <text evidence="2">The sequence shown here is derived from an EMBL/GenBank/DDBJ whole genome shotgun (WGS) entry which is preliminary data.</text>
</comment>
<dbReference type="PROSITE" id="PS51257">
    <property type="entry name" value="PROKAR_LIPOPROTEIN"/>
    <property type="match status" value="1"/>
</dbReference>
<keyword evidence="3" id="KW-1185">Reference proteome</keyword>
<dbReference type="EMBL" id="BAAAPM010000003">
    <property type="protein sequence ID" value="GAA1722194.1"/>
    <property type="molecule type" value="Genomic_DNA"/>
</dbReference>
<sequence length="143" mass="14755">MIRRRVIPRRVCRASAGLVAVLAASLSAACTFDAKPTAVDQVATYPAGDGGNAALLTGALAVEGGCVYVVDSDFGKRWLPVFPSGAVGWNGEVLTYGSEQYEPGAVIELGGGASGEDDPDPEIPDDWHVPAGCDATHTWIVAP</sequence>
<evidence type="ECO:0000256" key="1">
    <source>
        <dbReference type="SAM" id="SignalP"/>
    </source>
</evidence>
<protein>
    <submittedName>
        <fullName evidence="2">Uncharacterized protein</fullName>
    </submittedName>
</protein>
<gene>
    <name evidence="2" type="ORF">GCM10009809_17360</name>
</gene>
<accession>A0ABP4VEP9</accession>
<feature type="chain" id="PRO_5046651520" evidence="1">
    <location>
        <begin position="29"/>
        <end position="143"/>
    </location>
</feature>
<evidence type="ECO:0000313" key="3">
    <source>
        <dbReference type="Proteomes" id="UP001501138"/>
    </source>
</evidence>
<feature type="signal peptide" evidence="1">
    <location>
        <begin position="1"/>
        <end position="28"/>
    </location>
</feature>
<reference evidence="3" key="1">
    <citation type="journal article" date="2019" name="Int. J. Syst. Evol. Microbiol.">
        <title>The Global Catalogue of Microorganisms (GCM) 10K type strain sequencing project: providing services to taxonomists for standard genome sequencing and annotation.</title>
        <authorList>
            <consortium name="The Broad Institute Genomics Platform"/>
            <consortium name="The Broad Institute Genome Sequencing Center for Infectious Disease"/>
            <person name="Wu L."/>
            <person name="Ma J."/>
        </authorList>
    </citation>
    <scope>NUCLEOTIDE SEQUENCE [LARGE SCALE GENOMIC DNA]</scope>
    <source>
        <strain evidence="3">JCM 15589</strain>
    </source>
</reference>
<name>A0ABP4VEP9_9MICO</name>
<organism evidence="2 3">
    <name type="scientific">Isoptericola hypogeus</name>
    <dbReference type="NCBI Taxonomy" id="300179"/>
    <lineage>
        <taxon>Bacteria</taxon>
        <taxon>Bacillati</taxon>
        <taxon>Actinomycetota</taxon>
        <taxon>Actinomycetes</taxon>
        <taxon>Micrococcales</taxon>
        <taxon>Promicromonosporaceae</taxon>
        <taxon>Isoptericola</taxon>
    </lineage>
</organism>
<keyword evidence="1" id="KW-0732">Signal</keyword>
<dbReference type="RefSeq" id="WP_344247647.1">
    <property type="nucleotide sequence ID" value="NZ_BAAAPM010000003.1"/>
</dbReference>
<proteinExistence type="predicted"/>